<organism evidence="1 2">
    <name type="scientific">Elysia marginata</name>
    <dbReference type="NCBI Taxonomy" id="1093978"/>
    <lineage>
        <taxon>Eukaryota</taxon>
        <taxon>Metazoa</taxon>
        <taxon>Spiralia</taxon>
        <taxon>Lophotrochozoa</taxon>
        <taxon>Mollusca</taxon>
        <taxon>Gastropoda</taxon>
        <taxon>Heterobranchia</taxon>
        <taxon>Euthyneura</taxon>
        <taxon>Panpulmonata</taxon>
        <taxon>Sacoglossa</taxon>
        <taxon>Placobranchoidea</taxon>
        <taxon>Plakobranchidae</taxon>
        <taxon>Elysia</taxon>
    </lineage>
</organism>
<accession>A0AAV4HM22</accession>
<comment type="caution">
    <text evidence="1">The sequence shown here is derived from an EMBL/GenBank/DDBJ whole genome shotgun (WGS) entry which is preliminary data.</text>
</comment>
<evidence type="ECO:0000313" key="1">
    <source>
        <dbReference type="EMBL" id="GFR98759.1"/>
    </source>
</evidence>
<evidence type="ECO:0000313" key="2">
    <source>
        <dbReference type="Proteomes" id="UP000762676"/>
    </source>
</evidence>
<gene>
    <name evidence="1" type="ORF">ElyMa_001027000</name>
</gene>
<dbReference type="Proteomes" id="UP000762676">
    <property type="component" value="Unassembled WGS sequence"/>
</dbReference>
<dbReference type="EMBL" id="BMAT01002089">
    <property type="protein sequence ID" value="GFR98759.1"/>
    <property type="molecule type" value="Genomic_DNA"/>
</dbReference>
<dbReference type="PANTHER" id="PTHR37984">
    <property type="entry name" value="PROTEIN CBG26694"/>
    <property type="match status" value="1"/>
</dbReference>
<dbReference type="PANTHER" id="PTHR37984:SF8">
    <property type="entry name" value="CCHC-TYPE DOMAIN-CONTAINING PROTEIN"/>
    <property type="match status" value="1"/>
</dbReference>
<protein>
    <submittedName>
        <fullName evidence="1">Pol polyprotein</fullName>
    </submittedName>
</protein>
<keyword evidence="2" id="KW-1185">Reference proteome</keyword>
<name>A0AAV4HM22_9GAST</name>
<reference evidence="1 2" key="1">
    <citation type="journal article" date="2021" name="Elife">
        <title>Chloroplast acquisition without the gene transfer in kleptoplastic sea slugs, Plakobranchus ocellatus.</title>
        <authorList>
            <person name="Maeda T."/>
            <person name="Takahashi S."/>
            <person name="Yoshida T."/>
            <person name="Shimamura S."/>
            <person name="Takaki Y."/>
            <person name="Nagai Y."/>
            <person name="Toyoda A."/>
            <person name="Suzuki Y."/>
            <person name="Arimoto A."/>
            <person name="Ishii H."/>
            <person name="Satoh N."/>
            <person name="Nishiyama T."/>
            <person name="Hasebe M."/>
            <person name="Maruyama T."/>
            <person name="Minagawa J."/>
            <person name="Obokata J."/>
            <person name="Shigenobu S."/>
        </authorList>
    </citation>
    <scope>NUCLEOTIDE SEQUENCE [LARGE SCALE GENOMIC DNA]</scope>
</reference>
<dbReference type="AlphaFoldDB" id="A0AAV4HM22"/>
<sequence>MNFVKDLKVILMDCEYENPGDVLVACIIYKVVDSKLQEKLLDRGGDLSLSKAIEVGQQFHESKTTVSGYCKIRGHWQAVCRDRPETKVQTATHADEGESSEEEIATIYAFSLNDAHDKWNEKLKVNNQDPQFRIGTGAKCNIILKTDFQKINNPGKLEKTYTVLKSYSNHVIKSLGRARLTVQSKTSTVETKFQIVDIKAENIISGDLAEELGLISKVEVIKTSDSESELSDYPEVTSITGLLPGTYKIKLGEGSKGVIHACREFPPTLKEKINSKLLEMEQDNFLNQS</sequence>
<dbReference type="InterPro" id="IPR050951">
    <property type="entry name" value="Retrovirus_Pol_polyprotein"/>
</dbReference>
<proteinExistence type="predicted"/>